<dbReference type="Gene3D" id="1.20.58.100">
    <property type="entry name" value="Fumarate reductase/succinate dehydrogenase flavoprotein-like, C-terminal domain"/>
    <property type="match status" value="1"/>
</dbReference>
<comment type="caution">
    <text evidence="6">The sequence shown here is derived from an EMBL/GenBank/DDBJ whole genome shotgun (WGS) entry which is preliminary data.</text>
</comment>
<proteinExistence type="predicted"/>
<evidence type="ECO:0000256" key="3">
    <source>
        <dbReference type="SAM" id="MobiDB-lite"/>
    </source>
</evidence>
<dbReference type="PRINTS" id="PR00411">
    <property type="entry name" value="PNDRDTASEI"/>
</dbReference>
<dbReference type="InterPro" id="IPR027477">
    <property type="entry name" value="Succ_DH/fumarate_Rdtase_cat_sf"/>
</dbReference>
<accession>A0ABN2RP81</accession>
<evidence type="ECO:0000259" key="5">
    <source>
        <dbReference type="Pfam" id="PF02910"/>
    </source>
</evidence>
<feature type="domain" description="Fumarate reductase/succinate dehydrogenase flavoprotein-like C-terminal" evidence="5">
    <location>
        <begin position="486"/>
        <end position="600"/>
    </location>
</feature>
<evidence type="ECO:0000256" key="1">
    <source>
        <dbReference type="ARBA" id="ARBA00022630"/>
    </source>
</evidence>
<dbReference type="Pfam" id="PF02910">
    <property type="entry name" value="Succ_DH_flav_C"/>
    <property type="match status" value="1"/>
</dbReference>
<protein>
    <submittedName>
        <fullName evidence="6">Fumarate reductase/succinate dehydrogenase flavoprotein subunit</fullName>
    </submittedName>
</protein>
<dbReference type="Gene3D" id="3.50.50.60">
    <property type="entry name" value="FAD/NAD(P)-binding domain"/>
    <property type="match status" value="1"/>
</dbReference>
<dbReference type="InterPro" id="IPR015939">
    <property type="entry name" value="Fum_Rdtase/Succ_DH_flav-like_C"/>
</dbReference>
<keyword evidence="1" id="KW-0285">Flavoprotein</keyword>
<keyword evidence="7" id="KW-1185">Reference proteome</keyword>
<feature type="compositionally biased region" description="Acidic residues" evidence="3">
    <location>
        <begin position="680"/>
        <end position="696"/>
    </location>
</feature>
<dbReference type="InterPro" id="IPR036188">
    <property type="entry name" value="FAD/NAD-bd_sf"/>
</dbReference>
<gene>
    <name evidence="6" type="ORF">GCM10009838_35210</name>
</gene>
<evidence type="ECO:0000256" key="2">
    <source>
        <dbReference type="ARBA" id="ARBA00023002"/>
    </source>
</evidence>
<feature type="domain" description="FAD-dependent oxidoreductase 2 FAD-binding" evidence="4">
    <location>
        <begin position="11"/>
        <end position="431"/>
    </location>
</feature>
<dbReference type="SUPFAM" id="SSF46977">
    <property type="entry name" value="Succinate dehydrogenase/fumarate reductase flavoprotein C-terminal domain"/>
    <property type="match status" value="1"/>
</dbReference>
<feature type="compositionally biased region" description="Basic and acidic residues" evidence="3">
    <location>
        <begin position="703"/>
        <end position="715"/>
    </location>
</feature>
<evidence type="ECO:0000313" key="6">
    <source>
        <dbReference type="EMBL" id="GAA1972535.1"/>
    </source>
</evidence>
<dbReference type="NCBIfam" id="NF005866">
    <property type="entry name" value="PRK07803.1"/>
    <property type="match status" value="1"/>
</dbReference>
<dbReference type="SUPFAM" id="SSF56425">
    <property type="entry name" value="Succinate dehydrogenase/fumarate reductase flavoprotein, catalytic domain"/>
    <property type="match status" value="1"/>
</dbReference>
<dbReference type="InterPro" id="IPR030664">
    <property type="entry name" value="SdhA/FrdA/AprA"/>
</dbReference>
<dbReference type="EMBL" id="BAAAQM010000018">
    <property type="protein sequence ID" value="GAA1972535.1"/>
    <property type="molecule type" value="Genomic_DNA"/>
</dbReference>
<dbReference type="InterPro" id="IPR037099">
    <property type="entry name" value="Fum_R/Succ_DH_flav-like_C_sf"/>
</dbReference>
<organism evidence="6 7">
    <name type="scientific">Catenulispora subtropica</name>
    <dbReference type="NCBI Taxonomy" id="450798"/>
    <lineage>
        <taxon>Bacteria</taxon>
        <taxon>Bacillati</taxon>
        <taxon>Actinomycetota</taxon>
        <taxon>Actinomycetes</taxon>
        <taxon>Catenulisporales</taxon>
        <taxon>Catenulisporaceae</taxon>
        <taxon>Catenulispora</taxon>
    </lineage>
</organism>
<dbReference type="PANTHER" id="PTHR11632:SF51">
    <property type="entry name" value="SUCCINATE DEHYDROGENASE [UBIQUINONE] FLAVOPROTEIN SUBUNIT, MITOCHONDRIAL"/>
    <property type="match status" value="1"/>
</dbReference>
<evidence type="ECO:0000259" key="4">
    <source>
        <dbReference type="Pfam" id="PF00890"/>
    </source>
</evidence>
<feature type="region of interest" description="Disordered" evidence="3">
    <location>
        <begin position="652"/>
        <end position="715"/>
    </location>
</feature>
<dbReference type="PANTHER" id="PTHR11632">
    <property type="entry name" value="SUCCINATE DEHYDROGENASE 2 FLAVOPROTEIN SUBUNIT"/>
    <property type="match status" value="1"/>
</dbReference>
<dbReference type="PRINTS" id="PR00368">
    <property type="entry name" value="FADPNR"/>
</dbReference>
<dbReference type="RefSeq" id="WP_344658114.1">
    <property type="nucleotide sequence ID" value="NZ_BAAAQM010000018.1"/>
</dbReference>
<evidence type="ECO:0000313" key="7">
    <source>
        <dbReference type="Proteomes" id="UP001499854"/>
    </source>
</evidence>
<dbReference type="Proteomes" id="UP001499854">
    <property type="component" value="Unassembled WGS sequence"/>
</dbReference>
<reference evidence="6 7" key="1">
    <citation type="journal article" date="2019" name="Int. J. Syst. Evol. Microbiol.">
        <title>The Global Catalogue of Microorganisms (GCM) 10K type strain sequencing project: providing services to taxonomists for standard genome sequencing and annotation.</title>
        <authorList>
            <consortium name="The Broad Institute Genomics Platform"/>
            <consortium name="The Broad Institute Genome Sequencing Center for Infectious Disease"/>
            <person name="Wu L."/>
            <person name="Ma J."/>
        </authorList>
    </citation>
    <scope>NUCLEOTIDE SEQUENCE [LARGE SCALE GENOMIC DNA]</scope>
    <source>
        <strain evidence="6 7">JCM 16013</strain>
    </source>
</reference>
<feature type="compositionally biased region" description="Low complexity" evidence="3">
    <location>
        <begin position="666"/>
        <end position="679"/>
    </location>
</feature>
<dbReference type="PIRSF" id="PIRSF000171">
    <property type="entry name" value="SDHA_APRA_LASPO"/>
    <property type="match status" value="1"/>
</dbReference>
<dbReference type="Pfam" id="PF00890">
    <property type="entry name" value="FAD_binding_2"/>
    <property type="match status" value="1"/>
</dbReference>
<dbReference type="Gene3D" id="3.90.700.10">
    <property type="entry name" value="Succinate dehydrogenase/fumarate reductase flavoprotein, catalytic domain"/>
    <property type="match status" value="1"/>
</dbReference>
<name>A0ABN2RP81_9ACTN</name>
<dbReference type="SUPFAM" id="SSF51905">
    <property type="entry name" value="FAD/NAD(P)-binding domain"/>
    <property type="match status" value="1"/>
</dbReference>
<sequence length="715" mass="77833">MTENIERHSYDVVVIGAGGAGLRAAIEARQAGKRVAVISKSLFGKAHTVMAEGGAAAAMGNVNPKDNWQVHFRDTMRGGKFLNHFRMAELHAKEAPDRIWELETWGALFDRTKEGKISQRNFGGHEYPRLAHVGDRTGLELIRTLQQRVVALQQEDKAQNGDYESHLRVFAETTIVRLLKDAQGRIAGAIGYYRETGRFVLFEAPAVILATGGIGRSYTVTSNSWEYTGDGHALALLAGATLVNMEFIQFHPTGMVWPPSVKGILVTESVRGDGGVLRNSEGKRFMFDYVPDVFRKQYAETEEEADRWYTDQENNRRPPELLPRDEVARSINAEVKAGRGTPNGGVYLDVSSRLPAEEIRRRLPSMYHQFKELADVDITAQPMEVGPTCHYVMGGVEVDPDTQGTKVPGLYAAGECAGGMHGSNRLGGNSLSDLLVFGRRAGLHAAEYVDSLEAPPAIVEADVDAAVDEALAPLNNSDGENPYTLHHDLQVTMNTLVGIIRKPGEVSEALTKLEEFKPRHHKVGSTGGRRFNPGWHVALDLRNMLIVSECVAKAALEREESRGGHTRDDFPTMSAKWRQVNLICSLNEDGTGVDLKHQPIPTVRQDLLELFEISELKKYFTDEELAGLGGGGDAAAAEAEVVETEVVETEVVEGEAETAEVKAETGEAAAEAGEAAAEAGDTEADAEAEAEAEAESEPAIPEQKSESAETAAEEK</sequence>
<keyword evidence="2" id="KW-0560">Oxidoreductase</keyword>
<dbReference type="InterPro" id="IPR003953">
    <property type="entry name" value="FAD-dep_OxRdtase_2_FAD-bd"/>
</dbReference>